<evidence type="ECO:0000256" key="1">
    <source>
        <dbReference type="SAM" id="Phobius"/>
    </source>
</evidence>
<organism evidence="2 3">
    <name type="scientific">Cerina litoralis</name>
    <dbReference type="NCBI Taxonomy" id="2874477"/>
    <lineage>
        <taxon>Bacteria</taxon>
        <taxon>Pseudomonadati</taxon>
        <taxon>Bacteroidota</taxon>
        <taxon>Flavobacteriia</taxon>
        <taxon>Flavobacteriales</taxon>
        <taxon>Flavobacteriaceae</taxon>
        <taxon>Cerina</taxon>
    </lineage>
</organism>
<reference evidence="2" key="1">
    <citation type="submission" date="2023-02" db="EMBL/GenBank/DDBJ databases">
        <title>Genome of Flavobacteriaceae gen. nov. sp. strain F89.</title>
        <authorList>
            <person name="Wang Y."/>
        </authorList>
    </citation>
    <scope>NUCLEOTIDE SEQUENCE</scope>
    <source>
        <strain evidence="2">F89</strain>
    </source>
</reference>
<keyword evidence="2" id="KW-0808">Transferase</keyword>
<protein>
    <submittedName>
        <fullName evidence="2">Uracil phosphoribosyltransferase</fullName>
    </submittedName>
</protein>
<dbReference type="EMBL" id="JAIRBC010000011">
    <property type="protein sequence ID" value="MCG2460954.1"/>
    <property type="molecule type" value="Genomic_DNA"/>
</dbReference>
<dbReference type="AlphaFoldDB" id="A0AAE3EVA7"/>
<dbReference type="InterPro" id="IPR045922">
    <property type="entry name" value="DUF6341"/>
</dbReference>
<gene>
    <name evidence="2" type="ORF">K8352_09355</name>
</gene>
<keyword evidence="1" id="KW-0812">Transmembrane</keyword>
<evidence type="ECO:0000313" key="3">
    <source>
        <dbReference type="Proteomes" id="UP001200642"/>
    </source>
</evidence>
<name>A0AAE3EVA7_9FLAO</name>
<keyword evidence="2" id="KW-0328">Glycosyltransferase</keyword>
<feature type="transmembrane region" description="Helical" evidence="1">
    <location>
        <begin position="34"/>
        <end position="52"/>
    </location>
</feature>
<keyword evidence="1" id="KW-0472">Membrane</keyword>
<dbReference type="GO" id="GO:0016757">
    <property type="term" value="F:glycosyltransferase activity"/>
    <property type="evidence" value="ECO:0007669"/>
    <property type="project" value="UniProtKB-KW"/>
</dbReference>
<dbReference type="RefSeq" id="WP_317902098.1">
    <property type="nucleotide sequence ID" value="NZ_JAIRBC010000011.1"/>
</dbReference>
<accession>A0AAE3EVA7</accession>
<keyword evidence="1" id="KW-1133">Transmembrane helix</keyword>
<dbReference type="Pfam" id="PF19868">
    <property type="entry name" value="DUF6341"/>
    <property type="match status" value="1"/>
</dbReference>
<keyword evidence="3" id="KW-1185">Reference proteome</keyword>
<evidence type="ECO:0000313" key="2">
    <source>
        <dbReference type="EMBL" id="MCG2460954.1"/>
    </source>
</evidence>
<proteinExistence type="predicted"/>
<comment type="caution">
    <text evidence="2">The sequence shown here is derived from an EMBL/GenBank/DDBJ whole genome shotgun (WGS) entry which is preliminary data.</text>
</comment>
<dbReference type="Proteomes" id="UP001200642">
    <property type="component" value="Unassembled WGS sequence"/>
</dbReference>
<sequence length="72" mass="8806">MTSFFYGIENLFVNYLFWPLDQLRYMHSWWGSNWFNSILFLIGAGAFIYWVIQLQKFGEEGQTWDMETQTYQ</sequence>